<feature type="region of interest" description="Disordered" evidence="1">
    <location>
        <begin position="390"/>
        <end position="413"/>
    </location>
</feature>
<protein>
    <submittedName>
        <fullName evidence="2">Uncharacterized protein</fullName>
    </submittedName>
</protein>
<feature type="region of interest" description="Disordered" evidence="1">
    <location>
        <begin position="313"/>
        <end position="336"/>
    </location>
</feature>
<evidence type="ECO:0000313" key="2">
    <source>
        <dbReference type="EMBL" id="GKT19184.1"/>
    </source>
</evidence>
<feature type="non-terminal residue" evidence="2">
    <location>
        <position position="827"/>
    </location>
</feature>
<reference evidence="2" key="1">
    <citation type="submission" date="2022-03" db="EMBL/GenBank/DDBJ databases">
        <title>Draft genome sequence of Aduncisulcus paluster, a free-living microaerophilic Fornicata.</title>
        <authorList>
            <person name="Yuyama I."/>
            <person name="Kume K."/>
            <person name="Tamura T."/>
            <person name="Inagaki Y."/>
            <person name="Hashimoto T."/>
        </authorList>
    </citation>
    <scope>NUCLEOTIDE SEQUENCE</scope>
    <source>
        <strain evidence="2">NY0171</strain>
    </source>
</reference>
<name>A0ABQ5JVS6_9EUKA</name>
<comment type="caution">
    <text evidence="2">The sequence shown here is derived from an EMBL/GenBank/DDBJ whole genome shotgun (WGS) entry which is preliminary data.</text>
</comment>
<accession>A0ABQ5JVS6</accession>
<feature type="compositionally biased region" description="Basic and acidic residues" evidence="1">
    <location>
        <begin position="326"/>
        <end position="335"/>
    </location>
</feature>
<evidence type="ECO:0000256" key="1">
    <source>
        <dbReference type="SAM" id="MobiDB-lite"/>
    </source>
</evidence>
<gene>
    <name evidence="2" type="ORF">ADUPG1_011458</name>
</gene>
<keyword evidence="3" id="KW-1185">Reference proteome</keyword>
<proteinExistence type="predicted"/>
<feature type="compositionally biased region" description="Polar residues" evidence="1">
    <location>
        <begin position="763"/>
        <end position="774"/>
    </location>
</feature>
<evidence type="ECO:0000313" key="3">
    <source>
        <dbReference type="Proteomes" id="UP001057375"/>
    </source>
</evidence>
<organism evidence="2 3">
    <name type="scientific">Aduncisulcus paluster</name>
    <dbReference type="NCBI Taxonomy" id="2918883"/>
    <lineage>
        <taxon>Eukaryota</taxon>
        <taxon>Metamonada</taxon>
        <taxon>Carpediemonas-like organisms</taxon>
        <taxon>Aduncisulcus</taxon>
    </lineage>
</organism>
<dbReference type="EMBL" id="BQXS01012025">
    <property type="protein sequence ID" value="GKT19184.1"/>
    <property type="molecule type" value="Genomic_DNA"/>
</dbReference>
<feature type="region of interest" description="Disordered" evidence="1">
    <location>
        <begin position="747"/>
        <end position="774"/>
    </location>
</feature>
<sequence length="827" mass="93923">MGIIKCKDHHHYDNVKLGKSIYADNQFQLRLGLFKGELCSCFIYPSIKGVDLDSIDIIEEVNENILYILSKDPSTESIHGIAYDKTCSLRTYGIYNSSMLKSLSLRSFGILSSPVIPICSIINSSTENSLVTTSSWYICLSLSYLIFVKECNSVKGAALRKKVKQHLNLANIYIDVSHMLESILILEDLGIFPKGYQASCVARFLRDYSESPESLMNSLHEIFFEWCSALIKSRTSFVSDISKVFRLPYLDLRNSDSSISDFVQDGIDEFDKEYREFCGKFLKKRGKGLTKKQHFIDLRYILSDVYRGISSSGQFKKEEEEEEEEKMQITKKQEEPLSTSRVTLDVSALSEDIVKFVLSKDREHVPTDDSLKTMFSVALKISFEKELKGSSGVRKGDSAPSSDTGAGDGSPDISPSSILISSIESLLSSPPAPVTNTSTETQCHDVASFLSELLGLFQQILLIFSESGEDAISRDILDLTCRNISFMTLNVAGHLLVKEKGGDVSAMFHQSSFNIWFQLLTYLATPGMFPLSVRRYIAIIIIVLHDNIHGMVSILEFESSYILSLLDRDLPLSRGYQEGVAEAKRAYGLDHQWHRSLFESINKVDLHHDFIMTRRVLEKRFDDDVSAYPEVNWANAIDSAIPRESSFVEDIDNFITEAFKGNSLRLSIKQYAMLNYARGIYTMNDHLKRNMQVSNTIGKVLGLETDWFILKAFSSIISNIFCVDGPPHSLNNIIFREAHLRWNERCQQEEKEEKEEKEEESNKTAMSQPTDCKDYSSSSPPFSLNKLFSNFFLLCYWCTSIEPCAEEDDKDYPPNTFSYGYRLMRKE</sequence>
<dbReference type="Proteomes" id="UP001057375">
    <property type="component" value="Unassembled WGS sequence"/>
</dbReference>